<dbReference type="EMBL" id="NESP01000001">
    <property type="protein sequence ID" value="PUE59947.1"/>
    <property type="molecule type" value="Genomic_DNA"/>
</dbReference>
<dbReference type="Pfam" id="PF04011">
    <property type="entry name" value="LemA"/>
    <property type="match status" value="1"/>
</dbReference>
<keyword evidence="5" id="KW-0472">Membrane</keyword>
<evidence type="ECO:0000256" key="2">
    <source>
        <dbReference type="ARBA" id="ARBA00008854"/>
    </source>
</evidence>
<keyword evidence="3" id="KW-0812">Transmembrane</keyword>
<comment type="subcellular location">
    <subcellularLocation>
        <location evidence="1">Membrane</location>
        <topology evidence="1">Single-pass membrane protein</topology>
    </subcellularLocation>
</comment>
<dbReference type="AlphaFoldDB" id="A0A315G2G9"/>
<keyword evidence="7" id="KW-1185">Reference proteome</keyword>
<sequence length="228" mass="25703">MSFANALLMQCAMRNRHGTAIFRHSKPSSFVIWVDMKNIVRRLMGLFMVMVLLSLGACGYKKFENDSAQLKTTGAELLIEYQRRTAVVTNLLNLLKAQQDFDQPKWTAVMNARDKAMAIDAVPDLLNDAQKLEKYQQAQSDVTSAVTQLLAVSESNAELRANPTFIDVQAQLASVDNRIQITSERYVKVVQDYNTAVQTFPSNITAYVLGYKERPYFTVDVPSPDRPK</sequence>
<reference evidence="6 7" key="1">
    <citation type="submission" date="2017-04" db="EMBL/GenBank/DDBJ databases">
        <title>Unexpected and diverse lifestyles within the genus Limnohabitans.</title>
        <authorList>
            <person name="Kasalicky V."/>
            <person name="Mehrshad M."/>
            <person name="Andrei S.-A."/>
            <person name="Salcher M."/>
            <person name="Kratochvilova H."/>
            <person name="Simek K."/>
            <person name="Ghai R."/>
        </authorList>
    </citation>
    <scope>NUCLEOTIDE SEQUENCE [LARGE SCALE GENOMIC DNA]</scope>
    <source>
        <strain evidence="6 7">MWH-C5</strain>
    </source>
</reference>
<organism evidence="6 7">
    <name type="scientific">Limnohabitans curvus</name>
    <dbReference type="NCBI Taxonomy" id="323423"/>
    <lineage>
        <taxon>Bacteria</taxon>
        <taxon>Pseudomonadati</taxon>
        <taxon>Pseudomonadota</taxon>
        <taxon>Betaproteobacteria</taxon>
        <taxon>Burkholderiales</taxon>
        <taxon>Comamonadaceae</taxon>
        <taxon>Limnohabitans</taxon>
    </lineage>
</organism>
<evidence type="ECO:0000256" key="3">
    <source>
        <dbReference type="ARBA" id="ARBA00022692"/>
    </source>
</evidence>
<dbReference type="PANTHER" id="PTHR34478">
    <property type="entry name" value="PROTEIN LEMA"/>
    <property type="match status" value="1"/>
</dbReference>
<dbReference type="InterPro" id="IPR023353">
    <property type="entry name" value="LemA-like_dom_sf"/>
</dbReference>
<dbReference type="GO" id="GO:0016020">
    <property type="term" value="C:membrane"/>
    <property type="evidence" value="ECO:0007669"/>
    <property type="project" value="UniProtKB-SubCell"/>
</dbReference>
<evidence type="ECO:0000256" key="4">
    <source>
        <dbReference type="ARBA" id="ARBA00022989"/>
    </source>
</evidence>
<dbReference type="PANTHER" id="PTHR34478:SF2">
    <property type="entry name" value="MEMBRANE PROTEIN"/>
    <property type="match status" value="1"/>
</dbReference>
<evidence type="ECO:0008006" key="8">
    <source>
        <dbReference type="Google" id="ProtNLM"/>
    </source>
</evidence>
<proteinExistence type="inferred from homology"/>
<dbReference type="Gene3D" id="1.20.1440.20">
    <property type="entry name" value="LemA-like domain"/>
    <property type="match status" value="1"/>
</dbReference>
<name>A0A315G2G9_9BURK</name>
<dbReference type="Proteomes" id="UP000251341">
    <property type="component" value="Unassembled WGS sequence"/>
</dbReference>
<keyword evidence="4" id="KW-1133">Transmembrane helix</keyword>
<evidence type="ECO:0000256" key="1">
    <source>
        <dbReference type="ARBA" id="ARBA00004167"/>
    </source>
</evidence>
<accession>A0A315G2G9</accession>
<evidence type="ECO:0000313" key="7">
    <source>
        <dbReference type="Proteomes" id="UP000251341"/>
    </source>
</evidence>
<dbReference type="InterPro" id="IPR007156">
    <property type="entry name" value="MamQ_LemA"/>
</dbReference>
<dbReference type="RefSeq" id="WP_108402393.1">
    <property type="nucleotide sequence ID" value="NZ_NESP01000001.1"/>
</dbReference>
<gene>
    <name evidence="6" type="ORF">B9Z44_10385</name>
</gene>
<comment type="caution">
    <text evidence="6">The sequence shown here is derived from an EMBL/GenBank/DDBJ whole genome shotgun (WGS) entry which is preliminary data.</text>
</comment>
<evidence type="ECO:0000313" key="6">
    <source>
        <dbReference type="EMBL" id="PUE59947.1"/>
    </source>
</evidence>
<protein>
    <recommendedName>
        <fullName evidence="8">LemA family protein</fullName>
    </recommendedName>
</protein>
<comment type="similarity">
    <text evidence="2">Belongs to the LemA family.</text>
</comment>
<evidence type="ECO:0000256" key="5">
    <source>
        <dbReference type="ARBA" id="ARBA00023136"/>
    </source>
</evidence>
<dbReference type="SUPFAM" id="SSF140478">
    <property type="entry name" value="LemA-like"/>
    <property type="match status" value="1"/>
</dbReference>